<dbReference type="AlphaFoldDB" id="A0A1J5MVJ1"/>
<dbReference type="SUPFAM" id="SSF52402">
    <property type="entry name" value="Adenine nucleotide alpha hydrolases-like"/>
    <property type="match status" value="2"/>
</dbReference>
<name>A0A1J5MVJ1_9BACT</name>
<gene>
    <name evidence="2" type="ORF">BerOc1_01737</name>
</gene>
<evidence type="ECO:0000313" key="3">
    <source>
        <dbReference type="Proteomes" id="UP000181901"/>
    </source>
</evidence>
<accession>A0A1J5MVJ1</accession>
<evidence type="ECO:0000313" key="2">
    <source>
        <dbReference type="EMBL" id="OIQ49812.1"/>
    </source>
</evidence>
<comment type="caution">
    <text evidence="2">The sequence shown here is derived from an EMBL/GenBank/DDBJ whole genome shotgun (WGS) entry which is preliminary data.</text>
</comment>
<dbReference type="OrthoDB" id="8435462at2"/>
<dbReference type="CDD" id="cd00293">
    <property type="entry name" value="USP-like"/>
    <property type="match status" value="1"/>
</dbReference>
<evidence type="ECO:0000259" key="1">
    <source>
        <dbReference type="Pfam" id="PF00582"/>
    </source>
</evidence>
<dbReference type="InterPro" id="IPR006016">
    <property type="entry name" value="UspA"/>
</dbReference>
<dbReference type="Pfam" id="PF00582">
    <property type="entry name" value="Usp"/>
    <property type="match status" value="1"/>
</dbReference>
<organism evidence="2 3">
    <name type="scientific">Pseudodesulfovibrio hydrargyri</name>
    <dbReference type="NCBI Taxonomy" id="2125990"/>
    <lineage>
        <taxon>Bacteria</taxon>
        <taxon>Pseudomonadati</taxon>
        <taxon>Thermodesulfobacteriota</taxon>
        <taxon>Desulfovibrionia</taxon>
        <taxon>Desulfovibrionales</taxon>
        <taxon>Desulfovibrionaceae</taxon>
    </lineage>
</organism>
<dbReference type="Proteomes" id="UP000181901">
    <property type="component" value="Unassembled WGS sequence"/>
</dbReference>
<sequence>MTSDDKLNMRILICIGGGPEAYASLRYAVRLSKTACADIALLYVRPLDSGLNSGGMEVRVARENVLDWGLELPGLRQLKAARDILVELGEIEPGAKREWKHSEIKGDPAGEYIRDYENPCGGIISLRLRTAKDVTTAVSDEAKRFKADVVIVGASPEPMTGLRKLFSRKPLALQIAAHAHCSVIVARNLEPGRNHLVCVQDTDQSRAMLPMVSRYFQSCRYPLSILSVAPTEADLASARKAAQEAAQILGELGTTPAEILVEVGDPVETIITIGYDFSLILASESLKPWFAKGFSVSHEVAEKARNSVMIVK</sequence>
<dbReference type="RefSeq" id="WP_071545298.1">
    <property type="nucleotide sequence ID" value="NZ_LKAQ01000004.1"/>
</dbReference>
<reference evidence="2 3" key="1">
    <citation type="submission" date="2015-09" db="EMBL/GenBank/DDBJ databases">
        <title>Genome of Desulfovibrio dechloracetivorans BerOc1, a mercury methylating strain isolated from highly hydrocarbons and metals contaminated coastal sediments.</title>
        <authorList>
            <person name="Goni Urriza M."/>
            <person name="Gassie C."/>
            <person name="Bouchez O."/>
            <person name="Klopp C."/>
            <person name="Ranchou-Peyruse A."/>
            <person name="Remy G."/>
        </authorList>
    </citation>
    <scope>NUCLEOTIDE SEQUENCE [LARGE SCALE GENOMIC DNA]</scope>
    <source>
        <strain evidence="2 3">BerOc1</strain>
    </source>
</reference>
<feature type="domain" description="UspA" evidence="1">
    <location>
        <begin position="9"/>
        <end position="187"/>
    </location>
</feature>
<dbReference type="EMBL" id="LKAQ01000004">
    <property type="protein sequence ID" value="OIQ49812.1"/>
    <property type="molecule type" value="Genomic_DNA"/>
</dbReference>
<protein>
    <submittedName>
        <fullName evidence="2">Universal stress protein family protein</fullName>
    </submittedName>
</protein>
<dbReference type="Gene3D" id="3.40.50.12370">
    <property type="match status" value="1"/>
</dbReference>
<keyword evidence="3" id="KW-1185">Reference proteome</keyword>
<proteinExistence type="predicted"/>